<dbReference type="GeneID" id="26643849"/>
<dbReference type="Proteomes" id="UP000008388">
    <property type="component" value="Segment"/>
</dbReference>
<dbReference type="RefSeq" id="YP_009217400.1">
    <property type="nucleotide sequence ID" value="NC_028999.1"/>
</dbReference>
<reference evidence="1 2" key="1">
    <citation type="journal article" date="2011" name="Microbiology">
        <title>The Pseudomonas aeruginosa generalized transducing phage phiPA3 is a new member of the phiKZ-like group of 'jumbo' phages, and infects model laboratory strains and clinical isolates from cystic fibrosis patients.</title>
        <authorList>
            <person name="Monson R."/>
            <person name="Foulds I."/>
            <person name="Foweraker J."/>
            <person name="Welch M."/>
            <person name="Salmond G.P."/>
        </authorList>
    </citation>
    <scope>NUCLEOTIDE SEQUENCE [LARGE SCALE GENOMIC DNA]</scope>
</reference>
<dbReference type="KEGG" id="vg:26643849"/>
<proteinExistence type="predicted"/>
<evidence type="ECO:0000313" key="1">
    <source>
        <dbReference type="EMBL" id="AEH03744.1"/>
    </source>
</evidence>
<evidence type="ECO:0000313" key="2">
    <source>
        <dbReference type="Proteomes" id="UP000008388"/>
    </source>
</evidence>
<name>F8SJF7_BPPA3</name>
<accession>F8SJF7</accession>
<sequence>MQATTQVIESLLLETLASNRDLDISENGLGFHGLYHISHPVKEDLELIQAKAVVKDIMPDLLVWEQLDEKNIRAGYMTLGGYLDSVKLMQVSYAYLANMTDEEMVLVRRQLEHIDRHHRVACAQAMSDKLCLYIDVKGTHYALTINVMNLAVN</sequence>
<gene>
    <name evidence="1" type="primary">321</name>
</gene>
<keyword evidence="2" id="KW-1185">Reference proteome</keyword>
<organismHost>
    <name type="scientific">Pseudomonas aeruginosa</name>
    <dbReference type="NCBI Taxonomy" id="287"/>
</organismHost>
<dbReference type="EMBL" id="HQ630627">
    <property type="protein sequence ID" value="AEH03744.1"/>
    <property type="molecule type" value="Genomic_DNA"/>
</dbReference>
<protein>
    <submittedName>
        <fullName evidence="1">Uncharacterized protein 321</fullName>
    </submittedName>
</protein>
<organism evidence="1 2">
    <name type="scientific">Pseudomonas phage PhiPA3</name>
    <name type="common">Pseudomonas aeruginosa phage PhiPA3</name>
    <dbReference type="NCBI Taxonomy" id="998086"/>
    <lineage>
        <taxon>Viruses</taxon>
        <taxon>Duplodnaviria</taxon>
        <taxon>Heunggongvirae</taxon>
        <taxon>Uroviricota</taxon>
        <taxon>Caudoviricetes</taxon>
        <taxon>Chimalliviridae</taxon>
        <taxon>Miltoncavirus</taxon>
        <taxon>Miltoncavirus PhiPA3</taxon>
    </lineage>
</organism>